<organism evidence="11 12">
    <name type="scientific">Ambrosiozyma monospora</name>
    <name type="common">Yeast</name>
    <name type="synonym">Endomycopsis monosporus</name>
    <dbReference type="NCBI Taxonomy" id="43982"/>
    <lineage>
        <taxon>Eukaryota</taxon>
        <taxon>Fungi</taxon>
        <taxon>Dikarya</taxon>
        <taxon>Ascomycota</taxon>
        <taxon>Saccharomycotina</taxon>
        <taxon>Pichiomycetes</taxon>
        <taxon>Pichiales</taxon>
        <taxon>Pichiaceae</taxon>
        <taxon>Ambrosiozyma</taxon>
    </lineage>
</organism>
<dbReference type="InterPro" id="IPR016024">
    <property type="entry name" value="ARM-type_fold"/>
</dbReference>
<dbReference type="GO" id="GO:0003743">
    <property type="term" value="F:translation initiation factor activity"/>
    <property type="evidence" value="ECO:0007669"/>
    <property type="project" value="UniProtKB-KW"/>
</dbReference>
<dbReference type="InterPro" id="IPR051956">
    <property type="entry name" value="eIF2B_epsilon"/>
</dbReference>
<dbReference type="Pfam" id="PF25084">
    <property type="entry name" value="LbH_EIF2B"/>
    <property type="match status" value="1"/>
</dbReference>
<evidence type="ECO:0000256" key="2">
    <source>
        <dbReference type="ARBA" id="ARBA00007878"/>
    </source>
</evidence>
<dbReference type="CDD" id="cd04197">
    <property type="entry name" value="eIF-2B_epsilon_N"/>
    <property type="match status" value="1"/>
</dbReference>
<keyword evidence="12" id="KW-1185">Reference proteome</keyword>
<dbReference type="CDD" id="cd05787">
    <property type="entry name" value="LbH_eIF2B_epsilon"/>
    <property type="match status" value="1"/>
</dbReference>
<dbReference type="InterPro" id="IPR003307">
    <property type="entry name" value="W2_domain"/>
</dbReference>
<evidence type="ECO:0000256" key="8">
    <source>
        <dbReference type="ARBA" id="ARBA00046432"/>
    </source>
</evidence>
<dbReference type="Proteomes" id="UP001165063">
    <property type="component" value="Unassembled WGS sequence"/>
</dbReference>
<dbReference type="FunFam" id="1.25.40.180:FF:000022">
    <property type="entry name" value="Translation initiation factor eIF-2B epsilon subunit"/>
    <property type="match status" value="1"/>
</dbReference>
<dbReference type="PROSITE" id="PS51363">
    <property type="entry name" value="W2"/>
    <property type="match status" value="1"/>
</dbReference>
<dbReference type="InterPro" id="IPR056764">
    <property type="entry name" value="LbH_EIF2B3/5"/>
</dbReference>
<dbReference type="SUPFAM" id="SSF51161">
    <property type="entry name" value="Trimeric LpxA-like enzymes"/>
    <property type="match status" value="1"/>
</dbReference>
<evidence type="ECO:0000256" key="1">
    <source>
        <dbReference type="ARBA" id="ARBA00004514"/>
    </source>
</evidence>
<accession>A0A9W6YWY2</accession>
<dbReference type="EMBL" id="BSXU01001406">
    <property type="protein sequence ID" value="GMG27104.1"/>
    <property type="molecule type" value="Genomic_DNA"/>
</dbReference>
<keyword evidence="5" id="KW-0648">Protein biosynthesis</keyword>
<comment type="caution">
    <text evidence="11">The sequence shown here is derived from an EMBL/GenBank/DDBJ whole genome shotgun (WGS) entry which is preliminary data.</text>
</comment>
<dbReference type="InterPro" id="IPR011004">
    <property type="entry name" value="Trimer_LpxA-like_sf"/>
</dbReference>
<dbReference type="Gene3D" id="1.25.40.180">
    <property type="match status" value="1"/>
</dbReference>
<comment type="subunit">
    <text evidence="8">Component of the translation initiation factor 2B (eIF2B) complex which is a heterodecamer of two sets of five different subunits: alpha, beta, gamma, delta and epsilon. Subunits alpha, beta and delta comprise a regulatory subcomplex and subunits epsilon and gamma comprise a catalytic subcomplex. Within the complex, the hexameric regulatory complex resides at the center, with the two heterodimeric catalytic subcomplexes bound on opposite sides.</text>
</comment>
<dbReference type="PANTHER" id="PTHR45887">
    <property type="entry name" value="TRANSLATION INITIATION FACTOR EIF-2B SUBUNIT EPSILON"/>
    <property type="match status" value="1"/>
</dbReference>
<evidence type="ECO:0000313" key="12">
    <source>
        <dbReference type="Proteomes" id="UP001165063"/>
    </source>
</evidence>
<evidence type="ECO:0000313" key="11">
    <source>
        <dbReference type="EMBL" id="GMG27104.1"/>
    </source>
</evidence>
<dbReference type="InterPro" id="IPR005835">
    <property type="entry name" value="NTP_transferase_dom"/>
</dbReference>
<dbReference type="FunFam" id="3.90.550.10:FF:000066">
    <property type="entry name" value="Translation initiation factor eIF-2B subunit epsilon"/>
    <property type="match status" value="1"/>
</dbReference>
<dbReference type="Gene3D" id="3.90.550.10">
    <property type="entry name" value="Spore Coat Polysaccharide Biosynthesis Protein SpsA, Chain A"/>
    <property type="match status" value="1"/>
</dbReference>
<feature type="region of interest" description="Disordered" evidence="9">
    <location>
        <begin position="526"/>
        <end position="561"/>
    </location>
</feature>
<dbReference type="SUPFAM" id="SSF48371">
    <property type="entry name" value="ARM repeat"/>
    <property type="match status" value="1"/>
</dbReference>
<evidence type="ECO:0000259" key="10">
    <source>
        <dbReference type="PROSITE" id="PS51363"/>
    </source>
</evidence>
<dbReference type="InterPro" id="IPR035543">
    <property type="entry name" value="eIF-2B_epsilon_N"/>
</dbReference>
<dbReference type="Pfam" id="PF00483">
    <property type="entry name" value="NTP_transferase"/>
    <property type="match status" value="1"/>
</dbReference>
<evidence type="ECO:0000256" key="9">
    <source>
        <dbReference type="SAM" id="MobiDB-lite"/>
    </source>
</evidence>
<dbReference type="InterPro" id="IPR029044">
    <property type="entry name" value="Nucleotide-diphossugar_trans"/>
</dbReference>
<evidence type="ECO:0000256" key="3">
    <source>
        <dbReference type="ARBA" id="ARBA00022490"/>
    </source>
</evidence>
<comment type="similarity">
    <text evidence="2">Belongs to the eIF-2B gamma/epsilon subunits family.</text>
</comment>
<dbReference type="GO" id="GO:0005829">
    <property type="term" value="C:cytosol"/>
    <property type="evidence" value="ECO:0007669"/>
    <property type="project" value="UniProtKB-SubCell"/>
</dbReference>
<dbReference type="GO" id="GO:0031369">
    <property type="term" value="F:translation initiation factor binding"/>
    <property type="evidence" value="ECO:0007669"/>
    <property type="project" value="InterPro"/>
</dbReference>
<reference evidence="11" key="1">
    <citation type="submission" date="2023-04" db="EMBL/GenBank/DDBJ databases">
        <title>Ambrosiozyma monospora NBRC 1965.</title>
        <authorList>
            <person name="Ichikawa N."/>
            <person name="Sato H."/>
            <person name="Tonouchi N."/>
        </authorList>
    </citation>
    <scope>NUCLEOTIDE SEQUENCE</scope>
    <source>
        <strain evidence="11">NBRC 1965</strain>
    </source>
</reference>
<dbReference type="Gene3D" id="2.160.10.10">
    <property type="entry name" value="Hexapeptide repeat proteins"/>
    <property type="match status" value="1"/>
</dbReference>
<evidence type="ECO:0000256" key="4">
    <source>
        <dbReference type="ARBA" id="ARBA00022540"/>
    </source>
</evidence>
<dbReference type="GO" id="GO:0005851">
    <property type="term" value="C:eukaryotic translation initiation factor 2B complex"/>
    <property type="evidence" value="ECO:0007669"/>
    <property type="project" value="TreeGrafter"/>
</dbReference>
<feature type="compositionally biased region" description="Basic residues" evidence="9">
    <location>
        <begin position="527"/>
        <end position="538"/>
    </location>
</feature>
<evidence type="ECO:0000256" key="5">
    <source>
        <dbReference type="ARBA" id="ARBA00022917"/>
    </source>
</evidence>
<dbReference type="InterPro" id="IPR044123">
    <property type="entry name" value="W2_eIF2B_epsilon"/>
</dbReference>
<dbReference type="Pfam" id="PF02020">
    <property type="entry name" value="W2"/>
    <property type="match status" value="1"/>
</dbReference>
<evidence type="ECO:0000256" key="6">
    <source>
        <dbReference type="ARBA" id="ARBA00044144"/>
    </source>
</evidence>
<feature type="region of interest" description="Disordered" evidence="9">
    <location>
        <begin position="442"/>
        <end position="475"/>
    </location>
</feature>
<gene>
    <name evidence="11" type="ORF">Amon01_000338600</name>
</gene>
<sequence>MPPKSKKINESEEDEQKLQAIVLTDSYQTRFMPLTSIKPRCLLPLANVPLIEYTLEFLAQSNHVSEVYLMCSSHAEQIQEYLDDSKWVSPSSPFKKLQTITSHESRSVGDAMRDIDARGIINGDFVLVSGDVVTNLDLGKVVKLHKLRKQQDRDYICTMVLKQASELHRSRSFIEPSCFILDKETNRCLYYQDIPPVDGAKSTVSIDPEVLDNVGEFTVKNDLIDCHVDICTPVVPTIFQENFDYQDLRTDWVKGVLTSDLLKKHIYAYITSHHYAARVESWQTYDGISQDVIERWSYPIVPERNMLSDQTYSYESPHVYKEHNIRLSQSSKLQSRVVIGADTFVGDGTSISGSVIGRGCHIGHDVTIENSYIWNGAVIGDGCIVRHSIVAAGAVVKSNAMLNSGSVIGFGVVIDKDVVVPNETKIVKTPIKTLQDSAMFMSSSEDEDSEDEDEVNHAVAKKNDVDGNPLDSSEVRDANVVGANGVGFLYEEEEDDEETNKGYSGIMYQMAQLNVSDVSVASTTVGAHHHGSKRKKRTYSTNSMYISGDEDGEEEEEEEEEDFHKEALATVERAMENNHDIDTALLELNTLRMSMNVTYHEVRLSTSTALVERVDHFIATDTLGVKDAVDKVFGQWSALFKRQVFEDSDQIDLLLIVQKLCCHLNESYRSMVFLFVLMQLYDAEVVEEDNVYLWWNDKESNTEEMRVVRDKAEKWIEWLQQAESDSEEDSEEDDE</sequence>
<keyword evidence="4" id="KW-0396">Initiation factor</keyword>
<feature type="compositionally biased region" description="Acidic residues" evidence="9">
    <location>
        <begin position="548"/>
        <end position="561"/>
    </location>
</feature>
<comment type="subcellular location">
    <subcellularLocation>
        <location evidence="1">Cytoplasm</location>
        <location evidence="1">Cytosol</location>
    </subcellularLocation>
</comment>
<name>A0A9W6YWY2_AMBMO</name>
<evidence type="ECO:0000256" key="7">
    <source>
        <dbReference type="ARBA" id="ARBA00044345"/>
    </source>
</evidence>
<dbReference type="OrthoDB" id="424572at2759"/>
<dbReference type="PANTHER" id="PTHR45887:SF1">
    <property type="entry name" value="TRANSLATION INITIATION FACTOR EIF-2B SUBUNIT EPSILON"/>
    <property type="match status" value="1"/>
</dbReference>
<dbReference type="GO" id="GO:0005085">
    <property type="term" value="F:guanyl-nucleotide exchange factor activity"/>
    <property type="evidence" value="ECO:0007669"/>
    <property type="project" value="InterPro"/>
</dbReference>
<dbReference type="SMART" id="SM00515">
    <property type="entry name" value="eIF5C"/>
    <property type="match status" value="1"/>
</dbReference>
<dbReference type="CDD" id="cd11558">
    <property type="entry name" value="W2_eIF2B_epsilon"/>
    <property type="match status" value="1"/>
</dbReference>
<proteinExistence type="inferred from homology"/>
<protein>
    <recommendedName>
        <fullName evidence="6">Translation initiation factor eIF2B subunit epsilon</fullName>
    </recommendedName>
    <alternativeName>
        <fullName evidence="7">eIF2B GDP-GTP exchange factor subunit epsilon</fullName>
    </alternativeName>
</protein>
<feature type="compositionally biased region" description="Acidic residues" evidence="9">
    <location>
        <begin position="444"/>
        <end position="454"/>
    </location>
</feature>
<dbReference type="SUPFAM" id="SSF53448">
    <property type="entry name" value="Nucleotide-diphospho-sugar transferases"/>
    <property type="match status" value="1"/>
</dbReference>
<dbReference type="AlphaFoldDB" id="A0A9W6YWY2"/>
<feature type="domain" description="W2" evidence="10">
    <location>
        <begin position="557"/>
        <end position="729"/>
    </location>
</feature>
<keyword evidence="3" id="KW-0963">Cytoplasm</keyword>